<dbReference type="VEuPathDB" id="FungiDB:NEUTE1DRAFT_118336"/>
<reference evidence="2" key="1">
    <citation type="journal article" date="2011" name="Genetics">
        <title>Massive changes in genome architecture accompany the transition to self-fertility in the filamentous fungus Neurospora tetrasperma.</title>
        <authorList>
            <person name="Ellison C.E."/>
            <person name="Stajich J.E."/>
            <person name="Jacobson D.J."/>
            <person name="Natvig D.O."/>
            <person name="Lapidus A."/>
            <person name="Foster B."/>
            <person name="Aerts A."/>
            <person name="Riley R."/>
            <person name="Lindquist E.A."/>
            <person name="Grigoriev I.V."/>
            <person name="Taylor J.W."/>
        </authorList>
    </citation>
    <scope>NUCLEOTIDE SEQUENCE [LARGE SCALE GENOMIC DNA]</scope>
    <source>
        <strain evidence="2">FGSC 2508 / P0657</strain>
    </source>
</reference>
<gene>
    <name evidence="1" type="ORF">NEUTE1DRAFT_118336</name>
</gene>
<sequence>MSGRDSANCFVTVRYLDVEPGDEVLYVDKFGPPESHPSEQSSRLQTCEGHFGGLITDIGEGSER</sequence>
<accession>F8MW19</accession>
<dbReference type="GeneID" id="20823536"/>
<dbReference type="RefSeq" id="XP_009854769.1">
    <property type="nucleotide sequence ID" value="XM_009856467.1"/>
</dbReference>
<name>F8MW19_NEUT8</name>
<dbReference type="AlphaFoldDB" id="F8MW19"/>
<dbReference type="KEGG" id="nte:NEUTE1DRAFT118336"/>
<protein>
    <submittedName>
        <fullName evidence="1">Uncharacterized protein</fullName>
    </submittedName>
</protein>
<evidence type="ECO:0000313" key="1">
    <source>
        <dbReference type="EMBL" id="EGO54867.1"/>
    </source>
</evidence>
<keyword evidence="2" id="KW-1185">Reference proteome</keyword>
<proteinExistence type="predicted"/>
<evidence type="ECO:0000313" key="2">
    <source>
        <dbReference type="Proteomes" id="UP000008065"/>
    </source>
</evidence>
<dbReference type="EMBL" id="GL891307">
    <property type="protein sequence ID" value="EGO54867.1"/>
    <property type="molecule type" value="Genomic_DNA"/>
</dbReference>
<dbReference type="HOGENOM" id="CLU_2868214_0_0_1"/>
<dbReference type="Proteomes" id="UP000008065">
    <property type="component" value="Unassembled WGS sequence"/>
</dbReference>
<organism evidence="1 2">
    <name type="scientific">Neurospora tetrasperma (strain FGSC 2508 / ATCC MYA-4615 / P0657)</name>
    <dbReference type="NCBI Taxonomy" id="510951"/>
    <lineage>
        <taxon>Eukaryota</taxon>
        <taxon>Fungi</taxon>
        <taxon>Dikarya</taxon>
        <taxon>Ascomycota</taxon>
        <taxon>Pezizomycotina</taxon>
        <taxon>Sordariomycetes</taxon>
        <taxon>Sordariomycetidae</taxon>
        <taxon>Sordariales</taxon>
        <taxon>Sordariaceae</taxon>
        <taxon>Neurospora</taxon>
    </lineage>
</organism>